<dbReference type="InterPro" id="IPR028904">
    <property type="entry name" value="Tox-REase-5_dom"/>
</dbReference>
<dbReference type="EMBL" id="CP071090">
    <property type="protein sequence ID" value="QSQ23731.1"/>
    <property type="molecule type" value="Genomic_DNA"/>
</dbReference>
<gene>
    <name evidence="4" type="ORF">JY651_01725</name>
</gene>
<feature type="domain" description="Tox-REase-5" evidence="3">
    <location>
        <begin position="420"/>
        <end position="511"/>
    </location>
</feature>
<feature type="chain" id="PRO_5047231288" description="Tox-REase-5 domain-containing protein" evidence="2">
    <location>
        <begin position="21"/>
        <end position="538"/>
    </location>
</feature>
<proteinExistence type="predicted"/>
<dbReference type="PROSITE" id="PS51257">
    <property type="entry name" value="PROKAR_LIPOPROTEIN"/>
    <property type="match status" value="1"/>
</dbReference>
<name>A0ABX7P1F9_9BACT</name>
<dbReference type="Pfam" id="PF15648">
    <property type="entry name" value="Tox-REase-5"/>
    <property type="match status" value="1"/>
</dbReference>
<feature type="region of interest" description="Disordered" evidence="1">
    <location>
        <begin position="396"/>
        <end position="419"/>
    </location>
</feature>
<organism evidence="4 5">
    <name type="scientific">Pyxidicoccus parkwayensis</name>
    <dbReference type="NCBI Taxonomy" id="2813578"/>
    <lineage>
        <taxon>Bacteria</taxon>
        <taxon>Pseudomonadati</taxon>
        <taxon>Myxococcota</taxon>
        <taxon>Myxococcia</taxon>
        <taxon>Myxococcales</taxon>
        <taxon>Cystobacterineae</taxon>
        <taxon>Myxococcaceae</taxon>
        <taxon>Pyxidicoccus</taxon>
    </lineage>
</organism>
<keyword evidence="2" id="KW-0732">Signal</keyword>
<protein>
    <recommendedName>
        <fullName evidence="3">Tox-REase-5 domain-containing protein</fullName>
    </recommendedName>
</protein>
<evidence type="ECO:0000259" key="3">
    <source>
        <dbReference type="Pfam" id="PF15648"/>
    </source>
</evidence>
<sequence length="538" mass="57412">MRADSLLLCLALLTSGCAGLTPSLHDGARAFSQRVSPALVLPGPSDRKLTARPPDTAGGEEVSVRHRRGQFVRMPGSAAISGSPAEIARQAVEMGLLEVDAFDRLLVFAGLDDTSVLPPRSRPFTPDDAARVLGLLLNKPLTLGNFPRRMAAGHLLREVLQDGEVPREELLRRVARFDGVAVLRPDGCIAWVLSGKTQQRIAPVEWKDGAFRAHGFELGRFYDGRQTVYRQLDARLQPEHTPFVTEVYSDSDLIGRTLDGAEEAFVELALAIGGLFSHSPGDALAALTNLPAGVVALIVNSPEYLERFQYMTEGEQIEAVSKLVTNLVATWGTASATTRTLQGMVAGAEVTVPALALSSEGALAIRRVAVSAESVATVLSGGPGAAIILQRASTAAKGSAPSGGPGKWGPANESMSSRARSYQEQITGHSADEAYWVGGVGKNGGGVKFDGFEKGVLLEAKGPGYANKFLDNLKPKVWFDKSGAKALVNQAQRQLRAARDTSAPIRWCIAEEKTADAIKLLFQREKIFGIEVVHVPPL</sequence>
<evidence type="ECO:0000313" key="5">
    <source>
        <dbReference type="Proteomes" id="UP000662747"/>
    </source>
</evidence>
<feature type="signal peptide" evidence="2">
    <location>
        <begin position="1"/>
        <end position="20"/>
    </location>
</feature>
<keyword evidence="5" id="KW-1185">Reference proteome</keyword>
<evidence type="ECO:0000256" key="1">
    <source>
        <dbReference type="SAM" id="MobiDB-lite"/>
    </source>
</evidence>
<accession>A0ABX7P1F9</accession>
<evidence type="ECO:0000313" key="4">
    <source>
        <dbReference type="EMBL" id="QSQ23731.1"/>
    </source>
</evidence>
<evidence type="ECO:0000256" key="2">
    <source>
        <dbReference type="SAM" id="SignalP"/>
    </source>
</evidence>
<reference evidence="4 5" key="1">
    <citation type="submission" date="2021-02" db="EMBL/GenBank/DDBJ databases">
        <title>De Novo genome assembly of isolated myxobacteria.</title>
        <authorList>
            <person name="Stevens D.C."/>
        </authorList>
    </citation>
    <scope>NUCLEOTIDE SEQUENCE [LARGE SCALE GENOMIC DNA]</scope>
    <source>
        <strain evidence="5">SCPEA02</strain>
    </source>
</reference>
<dbReference type="Proteomes" id="UP000662747">
    <property type="component" value="Chromosome"/>
</dbReference>